<evidence type="ECO:0008006" key="3">
    <source>
        <dbReference type="Google" id="ProtNLM"/>
    </source>
</evidence>
<reference evidence="1 2" key="1">
    <citation type="submission" date="2023-12" db="EMBL/GenBank/DDBJ databases">
        <title>the genome sequence of Hyalangium sp. s54d21.</title>
        <authorList>
            <person name="Zhang X."/>
        </authorList>
    </citation>
    <scope>NUCLEOTIDE SEQUENCE [LARGE SCALE GENOMIC DNA]</scope>
    <source>
        <strain evidence="2">s54d21</strain>
    </source>
</reference>
<gene>
    <name evidence="1" type="ORF">SYV04_21180</name>
</gene>
<dbReference type="RefSeq" id="WP_321547672.1">
    <property type="nucleotide sequence ID" value="NZ_JAXIVS010000007.1"/>
</dbReference>
<evidence type="ECO:0000313" key="1">
    <source>
        <dbReference type="EMBL" id="MDY7228945.1"/>
    </source>
</evidence>
<dbReference type="SUPFAM" id="SSF56209">
    <property type="entry name" value="Nitrile hydratase alpha chain"/>
    <property type="match status" value="1"/>
</dbReference>
<evidence type="ECO:0000313" key="2">
    <source>
        <dbReference type="Proteomes" id="UP001291309"/>
    </source>
</evidence>
<accession>A0ABU5H6H7</accession>
<sequence length="105" mass="11539">MKDVIATDSQQFGTIWAQCVVRAWQDAQFREALKRDPTGTLLASYEFALPAGVHLQVVERHEATPVQQADTLQMVIPPAPDMNMREVALATHEADPSTAPFSCAC</sequence>
<dbReference type="Gene3D" id="3.90.330.10">
    <property type="entry name" value="Nitrile hydratase alpha /Thiocyanate hydrolase gamma"/>
    <property type="match status" value="1"/>
</dbReference>
<organism evidence="1 2">
    <name type="scientific">Hyalangium rubrum</name>
    <dbReference type="NCBI Taxonomy" id="3103134"/>
    <lineage>
        <taxon>Bacteria</taxon>
        <taxon>Pseudomonadati</taxon>
        <taxon>Myxococcota</taxon>
        <taxon>Myxococcia</taxon>
        <taxon>Myxococcales</taxon>
        <taxon>Cystobacterineae</taxon>
        <taxon>Archangiaceae</taxon>
        <taxon>Hyalangium</taxon>
    </lineage>
</organism>
<name>A0ABU5H6H7_9BACT</name>
<proteinExistence type="predicted"/>
<dbReference type="Proteomes" id="UP001291309">
    <property type="component" value="Unassembled WGS sequence"/>
</dbReference>
<comment type="caution">
    <text evidence="1">The sequence shown here is derived from an EMBL/GenBank/DDBJ whole genome shotgun (WGS) entry which is preliminary data.</text>
</comment>
<keyword evidence="2" id="KW-1185">Reference proteome</keyword>
<protein>
    <recommendedName>
        <fullName evidence="3">NHLP leader peptide family natural product</fullName>
    </recommendedName>
</protein>
<dbReference type="InterPro" id="IPR036648">
    <property type="entry name" value="CN_Hdrase_a/SCN_Hdrase_g_sf"/>
</dbReference>
<dbReference type="EMBL" id="JAXIVS010000007">
    <property type="protein sequence ID" value="MDY7228945.1"/>
    <property type="molecule type" value="Genomic_DNA"/>
</dbReference>